<keyword evidence="4" id="KW-1185">Reference proteome</keyword>
<dbReference type="NCBIfam" id="TIGR01665">
    <property type="entry name" value="put_anti_recept"/>
    <property type="match status" value="1"/>
</dbReference>
<evidence type="ECO:0000313" key="3">
    <source>
        <dbReference type="EMBL" id="MDQ0149117.1"/>
    </source>
</evidence>
<dbReference type="InterPro" id="IPR030392">
    <property type="entry name" value="S74_ICA"/>
</dbReference>
<feature type="domain" description="Peptidase S74" evidence="2">
    <location>
        <begin position="1429"/>
        <end position="1528"/>
    </location>
</feature>
<evidence type="ECO:0000313" key="4">
    <source>
        <dbReference type="Proteomes" id="UP001228504"/>
    </source>
</evidence>
<comment type="caution">
    <text evidence="3">The sequence shown here is derived from an EMBL/GenBank/DDBJ whole genome shotgun (WGS) entry which is preliminary data.</text>
</comment>
<evidence type="ECO:0000259" key="2">
    <source>
        <dbReference type="PROSITE" id="PS51688"/>
    </source>
</evidence>
<reference evidence="3 4" key="1">
    <citation type="submission" date="2023-07" db="EMBL/GenBank/DDBJ databases">
        <title>Genomic Encyclopedia of Type Strains, Phase IV (KMG-IV): sequencing the most valuable type-strain genomes for metagenomic binning, comparative biology and taxonomic classification.</title>
        <authorList>
            <person name="Goeker M."/>
        </authorList>
    </citation>
    <scope>NUCLEOTIDE SEQUENCE [LARGE SCALE GENOMIC DNA]</scope>
    <source>
        <strain evidence="3 4">DSM 20694</strain>
    </source>
</reference>
<dbReference type="CDD" id="cd07177">
    <property type="entry name" value="terB_like"/>
    <property type="match status" value="1"/>
</dbReference>
<accession>A0ABT9US23</accession>
<gene>
    <name evidence="3" type="ORF">J2S18_001047</name>
</gene>
<organism evidence="3 4">
    <name type="scientific">Eubacterium multiforme</name>
    <dbReference type="NCBI Taxonomy" id="83339"/>
    <lineage>
        <taxon>Bacteria</taxon>
        <taxon>Bacillati</taxon>
        <taxon>Bacillota</taxon>
        <taxon>Clostridia</taxon>
        <taxon>Eubacteriales</taxon>
        <taxon>Eubacteriaceae</taxon>
        <taxon>Eubacterium</taxon>
    </lineage>
</organism>
<dbReference type="RefSeq" id="WP_307484138.1">
    <property type="nucleotide sequence ID" value="NZ_JAUSUF010000002.1"/>
</dbReference>
<dbReference type="EMBL" id="JAUSUF010000002">
    <property type="protein sequence ID" value="MDQ0149117.1"/>
    <property type="molecule type" value="Genomic_DNA"/>
</dbReference>
<dbReference type="InterPro" id="IPR010572">
    <property type="entry name" value="Tail_dom"/>
</dbReference>
<proteinExistence type="predicted"/>
<dbReference type="InterPro" id="IPR007119">
    <property type="entry name" value="Phage_tail_spike_N"/>
</dbReference>
<dbReference type="Proteomes" id="UP001228504">
    <property type="component" value="Unassembled WGS sequence"/>
</dbReference>
<dbReference type="Pfam" id="PF06605">
    <property type="entry name" value="Prophage_tail"/>
    <property type="match status" value="1"/>
</dbReference>
<protein>
    <submittedName>
        <fullName evidence="3">Phage minor structural protein</fullName>
    </submittedName>
</protein>
<dbReference type="PROSITE" id="PS51688">
    <property type="entry name" value="ICA"/>
    <property type="match status" value="1"/>
</dbReference>
<feature type="coiled-coil region" evidence="1">
    <location>
        <begin position="809"/>
        <end position="878"/>
    </location>
</feature>
<sequence length="1535" mass="170782">MIHLLNSNKKKIAGLKNYKDLYIESLLESGDKTLSFLYPKNEKYYSDILTESYILTKTDEFIVKEINPSGEYTQFICKLNVEDLEGKEWDRFISEEQSITYALNLALVGTGWSVKENSIKKKRTVRKSRCSSWDIIQEIKKIYRVDIIFDTVNKKIEVYEHLGSYKGTYFIENLNLKSIDIQENTNDYYTRIIPIGKDGLNIESINEGKKYLENYQYTNKVKTFYWIDERYTVKESLKEDAFAKLNEISKPYRSYGVETINLAKMNKKYKNILDYSLGDDIDLISKKNRIKEKQRIVKIIEYPDEHHRDRCDLANTVLKFEDLQHQFQETSDTVDNITTDNGTIDGSTIDSIEVKQIENFEANVIKVAKLKAILAELENLNVNKADIQNLNVIIARIGTLEVTKASMSELNAIQAIIKEIKAGKADLTELNTAVAKVGILENKTAILENALAGNLTANNFKANAITAGSAIIAEGAIGSSQISSLSVNKLDAGDIITSKHKIISADGTIEIVGNQILVNRNNINRIVLGEYRKQDGTADYGLLVRAKDGQTVMIDGNGVHNAGITDGAINNNKVADNANISGNKLDINSVIREVNGATETIKGTRVQIGDRTLDIELSRQNNTITEHSKELSNQKATMIALDNAIKLKVDNQIFKEAKDSLNASILENLNKANDYTNVQINSVNTNLSKHAAELNILEKEIKLKVGQSDIDKSVKEINSSILSNSKETNEKINTVSSELKQVKDNFLISINSLNSKTSTIESNIKVVKEYLSVKIDKSKQDAINQSLQNTNSSLVEAKTYADNVSKENTTIVEKELEKAKTDLKKYSDEVAIAKAKLAQENAIANTDNKITIEEQARIKQAQDNLNNALAKVEEVKTYTNKIIEVTKQEVIADSTNKTNELSTEINSKISTIKGEILKNESNLNQAKIDLKKYSDDVSIAKANLVIEQVKAYADGIVTKEEQARIKQATDNLNIAVTKVNQAKSDAQSYAENIATSKANLAKAYADEVSIAKSNLAKTQAQSYADGIVTKEEQSRIKQANDNLNTAIAKATDAETKAKAYADSVTDTAKAETNKYINGKVKEVNNVVTANTSAINILKTEVSSKVNKTDIDTLTRTLNGKIIETTSKINTVESNFVQKNNQIGATVNDIKRIVSTKADGSTISSIQSQIASFNVGLNAIKLEMANKTDKTNIISTINLTPGSFKIESSKINIDGATTLGDENKKHIFINKGNYSIINEKNVENAYLGYVSWSSDNVKDAPRLGLAPNGFNGNSNYFVMTAFRKGQNPQDTGDYLDMAYRVNRYNDYSNIKMYDNGDIRIAALRDLEITTNSVSNKYEDGNERRLAVFSTSSASAFNSYLAVGCVRNFDNGNGLILADDKPNRAGIRIQVSTDSSNDKYFRSLSDGDVLLGSPSFRWYRGYFKYAPNISSHRHLKTNISKYNDIQAYEGIKNINLYTFNLKKFDKNGNVIGYDTEVSFGSMIDELPMLCCDTNDTNLIKTGVDMYGYTSYAISALKIAIDKIEKLEKEIEDLKKTS</sequence>
<keyword evidence="1" id="KW-0175">Coiled coil</keyword>
<feature type="coiled-coil region" evidence="1">
    <location>
        <begin position="923"/>
        <end position="985"/>
    </location>
</feature>
<evidence type="ECO:0000256" key="1">
    <source>
        <dbReference type="SAM" id="Coils"/>
    </source>
</evidence>
<feature type="coiled-coil region" evidence="1">
    <location>
        <begin position="1029"/>
        <end position="1056"/>
    </location>
</feature>
<name>A0ABT9US23_9FIRM</name>